<keyword evidence="5" id="KW-1185">Reference proteome</keyword>
<evidence type="ECO:0000259" key="3">
    <source>
        <dbReference type="PROSITE" id="PS50878"/>
    </source>
</evidence>
<dbReference type="Pfam" id="PF00078">
    <property type="entry name" value="RVT_1"/>
    <property type="match status" value="1"/>
</dbReference>
<dbReference type="InterPro" id="IPR041577">
    <property type="entry name" value="RT_RNaseH_2"/>
</dbReference>
<dbReference type="InterPro" id="IPR000477">
    <property type="entry name" value="RT_dom"/>
</dbReference>
<reference evidence="4" key="1">
    <citation type="journal article" date="2023" name="Science">
        <title>Genome structures resolve the early diversification of teleost fishes.</title>
        <authorList>
            <person name="Parey E."/>
            <person name="Louis A."/>
            <person name="Montfort J."/>
            <person name="Bouchez O."/>
            <person name="Roques C."/>
            <person name="Iampietro C."/>
            <person name="Lluch J."/>
            <person name="Castinel A."/>
            <person name="Donnadieu C."/>
            <person name="Desvignes T."/>
            <person name="Floi Bucao C."/>
            <person name="Jouanno E."/>
            <person name="Wen M."/>
            <person name="Mejri S."/>
            <person name="Dirks R."/>
            <person name="Jansen H."/>
            <person name="Henkel C."/>
            <person name="Chen W.J."/>
            <person name="Zahm M."/>
            <person name="Cabau C."/>
            <person name="Klopp C."/>
            <person name="Thompson A.W."/>
            <person name="Robinson-Rechavi M."/>
            <person name="Braasch I."/>
            <person name="Lecointre G."/>
            <person name="Bobe J."/>
            <person name="Postlethwait J.H."/>
            <person name="Berthelot C."/>
            <person name="Roest Crollius H."/>
            <person name="Guiguen Y."/>
        </authorList>
    </citation>
    <scope>NUCLEOTIDE SEQUENCE</scope>
    <source>
        <strain evidence="4">NC1722</strain>
    </source>
</reference>
<evidence type="ECO:0000256" key="1">
    <source>
        <dbReference type="ARBA" id="ARBA00010879"/>
    </source>
</evidence>
<sequence length="379" mass="42292">MKLGVLKIGADISAVTDLNQSLQQQYPTVFQGVGKLKTKQVKLYIDTNVTPVAQPLRRIPFNLRGPVEKKIQELLDLDIIEPVDGPTPWVNPVVIVPKANSEIRLCLDMRQANLAIIRERYPIPTVDELLQGMNGSVVFSKLDLKWGYHQLELTPESREITTFAVHNGVYRYKRLLFGVSSASEQYQHEIAAALAGIEGVENISDDVIVHARDQETHDKRLHTVMKRLEESGLTLNPDKCQFNMDRLVFMGILLSEKGIGPTEERVRAVSEAREPENASEVRSFLGLVSYSSRFIPQFATLSEPLRRLTRKDIPFSFGLEQKQAFKALKDGLAKAGTLAYFDKDAPTKVVADAGPVGLGAVLVQCQKGRWFLCVMLAVP</sequence>
<comment type="similarity">
    <text evidence="1">Belongs to the beta type-B retroviral polymerase family. HERV class-II K(HML-2) pol subfamily.</text>
</comment>
<evidence type="ECO:0000256" key="2">
    <source>
        <dbReference type="ARBA" id="ARBA00012180"/>
    </source>
</evidence>
<dbReference type="FunFam" id="3.30.70.270:FF:000026">
    <property type="entry name" value="Transposon Ty3-G Gag-Pol polyprotein"/>
    <property type="match status" value="1"/>
</dbReference>
<dbReference type="EMBL" id="JAINUG010000270">
    <property type="protein sequence ID" value="KAJ8384502.1"/>
    <property type="molecule type" value="Genomic_DNA"/>
</dbReference>
<gene>
    <name evidence="4" type="ORF">AAFF_G00204170</name>
</gene>
<dbReference type="PANTHER" id="PTHR37984">
    <property type="entry name" value="PROTEIN CBG26694"/>
    <property type="match status" value="1"/>
</dbReference>
<dbReference type="InterPro" id="IPR043502">
    <property type="entry name" value="DNA/RNA_pol_sf"/>
</dbReference>
<comment type="caution">
    <text evidence="4">The sequence shown here is derived from an EMBL/GenBank/DDBJ whole genome shotgun (WGS) entry which is preliminary data.</text>
</comment>
<evidence type="ECO:0000313" key="5">
    <source>
        <dbReference type="Proteomes" id="UP001221898"/>
    </source>
</evidence>
<dbReference type="GO" id="GO:0004523">
    <property type="term" value="F:RNA-DNA hybrid ribonuclease activity"/>
    <property type="evidence" value="ECO:0007669"/>
    <property type="project" value="UniProtKB-EC"/>
</dbReference>
<dbReference type="CDD" id="cd01647">
    <property type="entry name" value="RT_LTR"/>
    <property type="match status" value="1"/>
</dbReference>
<dbReference type="EC" id="3.1.26.4" evidence="2"/>
<name>A0AAD7RIF5_9TELE</name>
<dbReference type="Gene3D" id="3.30.70.270">
    <property type="match status" value="2"/>
</dbReference>
<organism evidence="4 5">
    <name type="scientific">Aldrovandia affinis</name>
    <dbReference type="NCBI Taxonomy" id="143900"/>
    <lineage>
        <taxon>Eukaryota</taxon>
        <taxon>Metazoa</taxon>
        <taxon>Chordata</taxon>
        <taxon>Craniata</taxon>
        <taxon>Vertebrata</taxon>
        <taxon>Euteleostomi</taxon>
        <taxon>Actinopterygii</taxon>
        <taxon>Neopterygii</taxon>
        <taxon>Teleostei</taxon>
        <taxon>Notacanthiformes</taxon>
        <taxon>Halosauridae</taxon>
        <taxon>Aldrovandia</taxon>
    </lineage>
</organism>
<dbReference type="Gene3D" id="3.10.10.10">
    <property type="entry name" value="HIV Type 1 Reverse Transcriptase, subunit A, domain 1"/>
    <property type="match status" value="1"/>
</dbReference>
<evidence type="ECO:0000313" key="4">
    <source>
        <dbReference type="EMBL" id="KAJ8384502.1"/>
    </source>
</evidence>
<dbReference type="PANTHER" id="PTHR37984:SF11">
    <property type="entry name" value="INTEGRASE CATALYTIC DOMAIN-CONTAINING PROTEIN"/>
    <property type="match status" value="1"/>
</dbReference>
<dbReference type="SUPFAM" id="SSF56672">
    <property type="entry name" value="DNA/RNA polymerases"/>
    <property type="match status" value="1"/>
</dbReference>
<feature type="domain" description="Reverse transcriptase" evidence="3">
    <location>
        <begin position="77"/>
        <end position="254"/>
    </location>
</feature>
<dbReference type="Pfam" id="PF17919">
    <property type="entry name" value="RT_RNaseH_2"/>
    <property type="match status" value="1"/>
</dbReference>
<dbReference type="Proteomes" id="UP001221898">
    <property type="component" value="Unassembled WGS sequence"/>
</dbReference>
<proteinExistence type="inferred from homology"/>
<dbReference type="InterPro" id="IPR050951">
    <property type="entry name" value="Retrovirus_Pol_polyprotein"/>
</dbReference>
<dbReference type="InterPro" id="IPR043128">
    <property type="entry name" value="Rev_trsase/Diguanyl_cyclase"/>
</dbReference>
<protein>
    <recommendedName>
        <fullName evidence="2">ribonuclease H</fullName>
        <ecNumber evidence="2">3.1.26.4</ecNumber>
    </recommendedName>
</protein>
<accession>A0AAD7RIF5</accession>
<dbReference type="AlphaFoldDB" id="A0AAD7RIF5"/>
<dbReference type="PROSITE" id="PS50878">
    <property type="entry name" value="RT_POL"/>
    <property type="match status" value="1"/>
</dbReference>